<comment type="caution">
    <text evidence="2">The sequence shown here is derived from an EMBL/GenBank/DDBJ whole genome shotgun (WGS) entry which is preliminary data.</text>
</comment>
<feature type="transmembrane region" description="Helical" evidence="1">
    <location>
        <begin position="142"/>
        <end position="171"/>
    </location>
</feature>
<protein>
    <recommendedName>
        <fullName evidence="4">Glycerophosphoryl diester phosphodiesterase family protein</fullName>
    </recommendedName>
</protein>
<feature type="transmembrane region" description="Helical" evidence="1">
    <location>
        <begin position="116"/>
        <end position="136"/>
    </location>
</feature>
<reference evidence="2 3" key="1">
    <citation type="submission" date="2019-03" db="EMBL/GenBank/DDBJ databases">
        <title>Above-ground endophytic microbial communities from plants in different locations in the United States.</title>
        <authorList>
            <person name="Frank C."/>
        </authorList>
    </citation>
    <scope>NUCLEOTIDE SEQUENCE [LARGE SCALE GENOMIC DNA]</scope>
    <source>
        <strain evidence="2 3">LP_13_YM</strain>
    </source>
</reference>
<gene>
    <name evidence="2" type="ORF">EC912_102489</name>
</gene>
<dbReference type="AlphaFoldDB" id="A0A4V2W4J4"/>
<dbReference type="InterPro" id="IPR046157">
    <property type="entry name" value="DUF6159"/>
</dbReference>
<evidence type="ECO:0000313" key="2">
    <source>
        <dbReference type="EMBL" id="TCV96139.1"/>
    </source>
</evidence>
<feature type="transmembrane region" description="Helical" evidence="1">
    <location>
        <begin position="73"/>
        <end position="96"/>
    </location>
</feature>
<keyword evidence="1" id="KW-0812">Transmembrane</keyword>
<feature type="transmembrane region" description="Helical" evidence="1">
    <location>
        <begin position="226"/>
        <end position="250"/>
    </location>
</feature>
<evidence type="ECO:0000256" key="1">
    <source>
        <dbReference type="SAM" id="Phobius"/>
    </source>
</evidence>
<dbReference type="Pfam" id="PF19656">
    <property type="entry name" value="DUF6159"/>
    <property type="match status" value="1"/>
</dbReference>
<keyword evidence="1" id="KW-1133">Transmembrane helix</keyword>
<sequence>MAGKFARSWELMKASGRVLKQDKTLMLFPLLSGLCSLIVVASFFIPVVVFFMHNEGHQLDQERLSPLHYVGLFAFYLVQYTVIFFFNTALVSAALVRLRGGVPTVGGGIRAAMARFPAILGYALIAATVGVFLRALQERLGFVGRLVAGLLGLGWTVATFLVVPVLASQNVGPVDALKRSVQLLRKTWGENLIGNGGLGLVFGFISFGIIIAGMALVFATLATQSYVVFAIIGVLTFIALLALSLIQAALQGIYSAALYRFAEEGEAGAGFEPALLEGAFRSK</sequence>
<feature type="transmembrane region" description="Helical" evidence="1">
    <location>
        <begin position="192"/>
        <end position="220"/>
    </location>
</feature>
<dbReference type="RefSeq" id="WP_132142347.1">
    <property type="nucleotide sequence ID" value="NZ_SMCS01000002.1"/>
</dbReference>
<evidence type="ECO:0008006" key="4">
    <source>
        <dbReference type="Google" id="ProtNLM"/>
    </source>
</evidence>
<keyword evidence="3" id="KW-1185">Reference proteome</keyword>
<keyword evidence="1" id="KW-0472">Membrane</keyword>
<proteinExistence type="predicted"/>
<accession>A0A4V2W4J4</accession>
<dbReference type="Proteomes" id="UP000295645">
    <property type="component" value="Unassembled WGS sequence"/>
</dbReference>
<name>A0A4V2W4J4_9GAMM</name>
<feature type="transmembrane region" description="Helical" evidence="1">
    <location>
        <begin position="27"/>
        <end position="53"/>
    </location>
</feature>
<dbReference type="OrthoDB" id="5637493at2"/>
<organism evidence="2 3">
    <name type="scientific">Luteibacter rhizovicinus</name>
    <dbReference type="NCBI Taxonomy" id="242606"/>
    <lineage>
        <taxon>Bacteria</taxon>
        <taxon>Pseudomonadati</taxon>
        <taxon>Pseudomonadota</taxon>
        <taxon>Gammaproteobacteria</taxon>
        <taxon>Lysobacterales</taxon>
        <taxon>Rhodanobacteraceae</taxon>
        <taxon>Luteibacter</taxon>
    </lineage>
</organism>
<dbReference type="EMBL" id="SMCS01000002">
    <property type="protein sequence ID" value="TCV96139.1"/>
    <property type="molecule type" value="Genomic_DNA"/>
</dbReference>
<evidence type="ECO:0000313" key="3">
    <source>
        <dbReference type="Proteomes" id="UP000295645"/>
    </source>
</evidence>